<accession>A0ABN8PEN2</accession>
<proteinExistence type="predicted"/>
<reference evidence="1 2" key="1">
    <citation type="submission" date="2022-05" db="EMBL/GenBank/DDBJ databases">
        <authorList>
            <consortium name="Genoscope - CEA"/>
            <person name="William W."/>
        </authorList>
    </citation>
    <scope>NUCLEOTIDE SEQUENCE [LARGE SCALE GENOMIC DNA]</scope>
</reference>
<protein>
    <submittedName>
        <fullName evidence="1">Uncharacterized protein</fullName>
    </submittedName>
</protein>
<comment type="caution">
    <text evidence="1">The sequence shown here is derived from an EMBL/GenBank/DDBJ whole genome shotgun (WGS) entry which is preliminary data.</text>
</comment>
<evidence type="ECO:0000313" key="1">
    <source>
        <dbReference type="EMBL" id="CAH3139536.1"/>
    </source>
</evidence>
<sequence>MATDDDLRGTPPFNCKVESTSVGTRWRRWKKVFQFYADDRGVPGAVRKKALLLQCVGMHVEEVFETLIHPGAPKGKHDNEFQAALRTFDAYFTPQYGK</sequence>
<dbReference type="EMBL" id="CALNXK010000063">
    <property type="protein sequence ID" value="CAH3139536.1"/>
    <property type="molecule type" value="Genomic_DNA"/>
</dbReference>
<organism evidence="1 2">
    <name type="scientific">Porites lobata</name>
    <dbReference type="NCBI Taxonomy" id="104759"/>
    <lineage>
        <taxon>Eukaryota</taxon>
        <taxon>Metazoa</taxon>
        <taxon>Cnidaria</taxon>
        <taxon>Anthozoa</taxon>
        <taxon>Hexacorallia</taxon>
        <taxon>Scleractinia</taxon>
        <taxon>Fungiina</taxon>
        <taxon>Poritidae</taxon>
        <taxon>Porites</taxon>
    </lineage>
</organism>
<gene>
    <name evidence="1" type="ORF">PLOB_00040783</name>
</gene>
<dbReference type="Proteomes" id="UP001159405">
    <property type="component" value="Unassembled WGS sequence"/>
</dbReference>
<evidence type="ECO:0000313" key="2">
    <source>
        <dbReference type="Proteomes" id="UP001159405"/>
    </source>
</evidence>
<name>A0ABN8PEN2_9CNID</name>
<keyword evidence="2" id="KW-1185">Reference proteome</keyword>